<dbReference type="KEGG" id="kco:BWI95_18425"/>
<dbReference type="Proteomes" id="UP000187148">
    <property type="component" value="Chromosome"/>
</dbReference>
<dbReference type="PANTHER" id="PTHR30237:SF2">
    <property type="entry name" value="MUREIN TETRAPEPTIDE CARBOXYPEPTIDASE"/>
    <property type="match status" value="1"/>
</dbReference>
<keyword evidence="3" id="KW-0645">Protease</keyword>
<protein>
    <submittedName>
        <fullName evidence="9">Muramoyltetrapeptide carboxypeptidase</fullName>
    </submittedName>
</protein>
<dbReference type="NCBIfam" id="NF008424">
    <property type="entry name" value="PRK11253.1"/>
    <property type="match status" value="1"/>
</dbReference>
<dbReference type="PIRSF" id="PIRSF028757">
    <property type="entry name" value="LD-carboxypeptidase"/>
    <property type="match status" value="1"/>
</dbReference>
<feature type="active site" description="Charge relay system" evidence="6">
    <location>
        <position position="200"/>
    </location>
</feature>
<feature type="domain" description="LD-carboxypeptidase C-terminal" evidence="8">
    <location>
        <begin position="169"/>
        <end position="284"/>
    </location>
</feature>
<feature type="domain" description="LD-carboxypeptidase N-terminal" evidence="7">
    <location>
        <begin position="6"/>
        <end position="126"/>
    </location>
</feature>
<keyword evidence="10" id="KW-1185">Reference proteome</keyword>
<gene>
    <name evidence="9" type="ORF">BWI95_18425</name>
</gene>
<dbReference type="SUPFAM" id="SSF141986">
    <property type="entry name" value="LD-carboxypeptidase A C-terminal domain-like"/>
    <property type="match status" value="1"/>
</dbReference>
<name>A0A807LJT7_9ENTR</name>
<accession>A0A807LJT7</accession>
<evidence type="ECO:0000256" key="3">
    <source>
        <dbReference type="ARBA" id="ARBA00022670"/>
    </source>
</evidence>
<evidence type="ECO:0000259" key="8">
    <source>
        <dbReference type="Pfam" id="PF17676"/>
    </source>
</evidence>
<reference evidence="9 10" key="1">
    <citation type="submission" date="2017-01" db="EMBL/GenBank/DDBJ databases">
        <authorList>
            <person name="Cao J.-M."/>
        </authorList>
    </citation>
    <scope>NUCLEOTIDE SEQUENCE [LARGE SCALE GENOMIC DNA]</scope>
    <source>
        <strain evidence="9 10">888-76</strain>
    </source>
</reference>
<dbReference type="InterPro" id="IPR029062">
    <property type="entry name" value="Class_I_gatase-like"/>
</dbReference>
<dbReference type="GO" id="GO:0006508">
    <property type="term" value="P:proteolysis"/>
    <property type="evidence" value="ECO:0007669"/>
    <property type="project" value="UniProtKB-KW"/>
</dbReference>
<feature type="active site" description="Charge relay system" evidence="6">
    <location>
        <position position="270"/>
    </location>
</feature>
<evidence type="ECO:0000259" key="7">
    <source>
        <dbReference type="Pfam" id="PF02016"/>
    </source>
</evidence>
<organism evidence="9 10">
    <name type="scientific">Kosakonia cowanii JCM 10956 = DSM 18146</name>
    <dbReference type="NCBI Taxonomy" id="1300165"/>
    <lineage>
        <taxon>Bacteria</taxon>
        <taxon>Pseudomonadati</taxon>
        <taxon>Pseudomonadota</taxon>
        <taxon>Gammaproteobacteria</taxon>
        <taxon>Enterobacterales</taxon>
        <taxon>Enterobacteriaceae</taxon>
        <taxon>Kosakonia</taxon>
    </lineage>
</organism>
<keyword evidence="2 9" id="KW-0121">Carboxypeptidase</keyword>
<evidence type="ECO:0000256" key="1">
    <source>
        <dbReference type="ARBA" id="ARBA00010233"/>
    </source>
</evidence>
<comment type="similarity">
    <text evidence="1">Belongs to the peptidase S66 family.</text>
</comment>
<dbReference type="GO" id="GO:0008236">
    <property type="term" value="F:serine-type peptidase activity"/>
    <property type="evidence" value="ECO:0007669"/>
    <property type="project" value="UniProtKB-KW"/>
</dbReference>
<dbReference type="InterPro" id="IPR027461">
    <property type="entry name" value="Carboxypeptidase_A_C_sf"/>
</dbReference>
<evidence type="ECO:0000256" key="4">
    <source>
        <dbReference type="ARBA" id="ARBA00022801"/>
    </source>
</evidence>
<dbReference type="AlphaFoldDB" id="A0A807LJT7"/>
<keyword evidence="4" id="KW-0378">Hydrolase</keyword>
<dbReference type="InterPro" id="IPR003507">
    <property type="entry name" value="S66_fam"/>
</dbReference>
<dbReference type="Pfam" id="PF02016">
    <property type="entry name" value="Peptidase_S66"/>
    <property type="match status" value="1"/>
</dbReference>
<dbReference type="InterPro" id="IPR040449">
    <property type="entry name" value="Peptidase_S66_N"/>
</dbReference>
<evidence type="ECO:0000313" key="10">
    <source>
        <dbReference type="Proteomes" id="UP000187148"/>
    </source>
</evidence>
<evidence type="ECO:0000256" key="2">
    <source>
        <dbReference type="ARBA" id="ARBA00022645"/>
    </source>
</evidence>
<dbReference type="CDD" id="cd07025">
    <property type="entry name" value="Peptidase_S66"/>
    <property type="match status" value="1"/>
</dbReference>
<proteinExistence type="inferred from homology"/>
<dbReference type="Gene3D" id="3.50.30.60">
    <property type="entry name" value="LD-carboxypeptidase A C-terminal domain-like"/>
    <property type="match status" value="1"/>
</dbReference>
<dbReference type="PANTHER" id="PTHR30237">
    <property type="entry name" value="MURAMOYLTETRAPEPTIDE CARBOXYPEPTIDASE"/>
    <property type="match status" value="1"/>
</dbReference>
<dbReference type="Pfam" id="PF17676">
    <property type="entry name" value="Peptidase_S66C"/>
    <property type="match status" value="1"/>
</dbReference>
<dbReference type="EMBL" id="CP019445">
    <property type="protein sequence ID" value="APZ06876.1"/>
    <property type="molecule type" value="Genomic_DNA"/>
</dbReference>
<evidence type="ECO:0000313" key="9">
    <source>
        <dbReference type="EMBL" id="APZ06876.1"/>
    </source>
</evidence>
<evidence type="ECO:0000256" key="6">
    <source>
        <dbReference type="PIRSR" id="PIRSR028757-1"/>
    </source>
</evidence>
<feature type="active site" description="Nucleophile" evidence="6">
    <location>
        <position position="106"/>
    </location>
</feature>
<dbReference type="RefSeq" id="WP_076769999.1">
    <property type="nucleotide sequence ID" value="NZ_CP019445.1"/>
</dbReference>
<evidence type="ECO:0000256" key="5">
    <source>
        <dbReference type="ARBA" id="ARBA00022825"/>
    </source>
</evidence>
<keyword evidence="5" id="KW-0720">Serine protease</keyword>
<dbReference type="InterPro" id="IPR027478">
    <property type="entry name" value="LdcA_N"/>
</dbReference>
<dbReference type="GO" id="GO:0004180">
    <property type="term" value="F:carboxypeptidase activity"/>
    <property type="evidence" value="ECO:0007669"/>
    <property type="project" value="UniProtKB-KW"/>
</dbReference>
<dbReference type="Gene3D" id="3.40.50.10740">
    <property type="entry name" value="Class I glutamine amidotransferase-like"/>
    <property type="match status" value="1"/>
</dbReference>
<dbReference type="SUPFAM" id="SSF52317">
    <property type="entry name" value="Class I glutamine amidotransferase-like"/>
    <property type="match status" value="1"/>
</dbReference>
<sequence length="303" mass="33163">MSTFHLIAPSGYCINQRAAALAVERLTREGHQVNNQQVITRREERFAGSEAERLADINDLARLAGENLIVMPVRGGYGASRLLADIDWQALVKRQQQQPLVICGHSDFTAIQCGLLAAGGTITFSGPMLVGNFGAEPLNAFTQEHFWRAIRNKSFTVEWDGDGPQCHVEGRLWGGNLAMLTSLIGTPWLPTVPGGILVVEDINEHPYRVERMLLQLLYSGILAQQRALILGSFSHAQPNDYDAGYTLEKMVAWLRSRVAIPVITGLDFGHEAKTVTLPLGAHAILQHAEKSTLTLTGHPTISA</sequence>
<dbReference type="InterPro" id="IPR040921">
    <property type="entry name" value="Peptidase_S66C"/>
</dbReference>